<sequence length="149" mass="16781">MEYYILINGSKQGPFSIDELRSKEISRNSMIWKIGQSQWLPANQIPELSNLLNEIPPEPPSCVNSMPPKTWLVESILVTLFCCMPFGIMGIVKASNVESAYNSGRIELALQYSNQAKKWVLWGFFTMLGIIALYILAVIVIAVISYVYS</sequence>
<keyword evidence="4 5" id="KW-0472">Membrane</keyword>
<reference evidence="7 8" key="1">
    <citation type="submission" date="2019-04" db="EMBL/GenBank/DDBJ databases">
        <title>Microbes associate with the intestines of laboratory mice.</title>
        <authorList>
            <person name="Navarre W."/>
            <person name="Wong E."/>
            <person name="Huang K."/>
            <person name="Tropini C."/>
            <person name="Ng K."/>
            <person name="Yu B."/>
        </authorList>
    </citation>
    <scope>NUCLEOTIDE SEQUENCE [LARGE SCALE GENOMIC DNA]</scope>
    <source>
        <strain evidence="7 8">NM39_I3</strain>
    </source>
</reference>
<evidence type="ECO:0000313" key="8">
    <source>
        <dbReference type="Proteomes" id="UP000310032"/>
    </source>
</evidence>
<feature type="transmembrane region" description="Helical" evidence="5">
    <location>
        <begin position="71"/>
        <end position="92"/>
    </location>
</feature>
<keyword evidence="2 5" id="KW-0812">Transmembrane</keyword>
<proteinExistence type="predicted"/>
<evidence type="ECO:0000259" key="6">
    <source>
        <dbReference type="Pfam" id="PF14237"/>
    </source>
</evidence>
<protein>
    <submittedName>
        <fullName evidence="7">DUF4339 domain-containing protein</fullName>
    </submittedName>
</protein>
<comment type="subcellular location">
    <subcellularLocation>
        <location evidence="1">Membrane</location>
    </subcellularLocation>
</comment>
<gene>
    <name evidence="7" type="ORF">E5342_09140</name>
</gene>
<dbReference type="Pfam" id="PF04505">
    <property type="entry name" value="CD225"/>
    <property type="match status" value="1"/>
</dbReference>
<dbReference type="RefSeq" id="WP_135959248.1">
    <property type="nucleotide sequence ID" value="NZ_SRYM01000020.1"/>
</dbReference>
<evidence type="ECO:0000256" key="1">
    <source>
        <dbReference type="ARBA" id="ARBA00004370"/>
    </source>
</evidence>
<dbReference type="InterPro" id="IPR007593">
    <property type="entry name" value="CD225/Dispanin_fam"/>
</dbReference>
<comment type="caution">
    <text evidence="7">The sequence shown here is derived from an EMBL/GenBank/DDBJ whole genome shotgun (WGS) entry which is preliminary data.</text>
</comment>
<dbReference type="Pfam" id="PF14237">
    <property type="entry name" value="GYF_2"/>
    <property type="match status" value="1"/>
</dbReference>
<keyword evidence="3 5" id="KW-1133">Transmembrane helix</keyword>
<dbReference type="Proteomes" id="UP000310032">
    <property type="component" value="Unassembled WGS sequence"/>
</dbReference>
<evidence type="ECO:0000313" key="7">
    <source>
        <dbReference type="EMBL" id="TGY58025.1"/>
    </source>
</evidence>
<dbReference type="EMBL" id="SRYM01000020">
    <property type="protein sequence ID" value="TGY58025.1"/>
    <property type="molecule type" value="Genomic_DNA"/>
</dbReference>
<organism evidence="7 8">
    <name type="scientific">Parabacteroides distasonis</name>
    <dbReference type="NCBI Taxonomy" id="823"/>
    <lineage>
        <taxon>Bacteria</taxon>
        <taxon>Pseudomonadati</taxon>
        <taxon>Bacteroidota</taxon>
        <taxon>Bacteroidia</taxon>
        <taxon>Bacteroidales</taxon>
        <taxon>Tannerellaceae</taxon>
        <taxon>Parabacteroides</taxon>
    </lineage>
</organism>
<dbReference type="PANTHER" id="PTHR14948">
    <property type="entry name" value="NG5"/>
    <property type="match status" value="1"/>
</dbReference>
<evidence type="ECO:0000256" key="2">
    <source>
        <dbReference type="ARBA" id="ARBA00022692"/>
    </source>
</evidence>
<name>A0A4S2EPS2_PARDI</name>
<feature type="domain" description="GYF" evidence="6">
    <location>
        <begin position="3"/>
        <end position="48"/>
    </location>
</feature>
<evidence type="ECO:0000256" key="3">
    <source>
        <dbReference type="ARBA" id="ARBA00022989"/>
    </source>
</evidence>
<dbReference type="PANTHER" id="PTHR14948:SF25">
    <property type="entry name" value="DUF4190 DOMAIN-CONTAINING PROTEIN"/>
    <property type="match status" value="1"/>
</dbReference>
<dbReference type="InterPro" id="IPR051423">
    <property type="entry name" value="CD225/Dispanin"/>
</dbReference>
<evidence type="ECO:0000256" key="4">
    <source>
        <dbReference type="ARBA" id="ARBA00023136"/>
    </source>
</evidence>
<dbReference type="AlphaFoldDB" id="A0A4S2EPS2"/>
<dbReference type="InterPro" id="IPR025640">
    <property type="entry name" value="GYF_2"/>
</dbReference>
<evidence type="ECO:0000256" key="5">
    <source>
        <dbReference type="SAM" id="Phobius"/>
    </source>
</evidence>
<feature type="transmembrane region" description="Helical" evidence="5">
    <location>
        <begin position="119"/>
        <end position="148"/>
    </location>
</feature>
<accession>A0A4S2EPS2</accession>
<dbReference type="GO" id="GO:0016020">
    <property type="term" value="C:membrane"/>
    <property type="evidence" value="ECO:0007669"/>
    <property type="project" value="UniProtKB-SubCell"/>
</dbReference>